<evidence type="ECO:0000256" key="3">
    <source>
        <dbReference type="ARBA" id="ARBA00022692"/>
    </source>
</evidence>
<name>A0AAU9F0G5_9BACT</name>
<comment type="subcellular location">
    <subcellularLocation>
        <location evidence="1">Cell membrane</location>
        <topology evidence="1">Multi-pass membrane protein</topology>
    </subcellularLocation>
</comment>
<dbReference type="Proteomes" id="UP001366166">
    <property type="component" value="Chromosome"/>
</dbReference>
<dbReference type="AlphaFoldDB" id="A0AAU9F0G5"/>
<feature type="transmembrane region" description="Helical" evidence="6">
    <location>
        <begin position="191"/>
        <end position="212"/>
    </location>
</feature>
<dbReference type="InterPro" id="IPR043428">
    <property type="entry name" value="LivM-like"/>
</dbReference>
<evidence type="ECO:0000256" key="1">
    <source>
        <dbReference type="ARBA" id="ARBA00004651"/>
    </source>
</evidence>
<evidence type="ECO:0000313" key="8">
    <source>
        <dbReference type="Proteomes" id="UP001366166"/>
    </source>
</evidence>
<organism evidence="7 8">
    <name type="scientific">Desulfoferula mesophila</name>
    <dbReference type="NCBI Taxonomy" id="3058419"/>
    <lineage>
        <taxon>Bacteria</taxon>
        <taxon>Pseudomonadati</taxon>
        <taxon>Thermodesulfobacteriota</taxon>
        <taxon>Desulfarculia</taxon>
        <taxon>Desulfarculales</taxon>
        <taxon>Desulfarculaceae</taxon>
        <taxon>Desulfoferula</taxon>
    </lineage>
</organism>
<dbReference type="RefSeq" id="WP_338606402.1">
    <property type="nucleotide sequence ID" value="NZ_AP028679.1"/>
</dbReference>
<dbReference type="InterPro" id="IPR001851">
    <property type="entry name" value="ABC_transp_permease"/>
</dbReference>
<feature type="transmembrane region" description="Helical" evidence="6">
    <location>
        <begin position="106"/>
        <end position="128"/>
    </location>
</feature>
<feature type="transmembrane region" description="Helical" evidence="6">
    <location>
        <begin position="278"/>
        <end position="302"/>
    </location>
</feature>
<evidence type="ECO:0000256" key="2">
    <source>
        <dbReference type="ARBA" id="ARBA00022475"/>
    </source>
</evidence>
<keyword evidence="2" id="KW-1003">Cell membrane</keyword>
<evidence type="ECO:0000313" key="7">
    <source>
        <dbReference type="EMBL" id="BEQ14702.1"/>
    </source>
</evidence>
<evidence type="ECO:0000256" key="6">
    <source>
        <dbReference type="SAM" id="Phobius"/>
    </source>
</evidence>
<dbReference type="PANTHER" id="PTHR30482">
    <property type="entry name" value="HIGH-AFFINITY BRANCHED-CHAIN AMINO ACID TRANSPORT SYSTEM PERMEASE"/>
    <property type="match status" value="1"/>
</dbReference>
<feature type="transmembrane region" description="Helical" evidence="6">
    <location>
        <begin position="333"/>
        <end position="353"/>
    </location>
</feature>
<keyword evidence="4 6" id="KW-1133">Transmembrane helix</keyword>
<keyword evidence="8" id="KW-1185">Reference proteome</keyword>
<keyword evidence="3 6" id="KW-0812">Transmembrane</keyword>
<gene>
    <name evidence="7" type="primary">livM</name>
    <name evidence="7" type="ORF">FAK_17680</name>
</gene>
<evidence type="ECO:0000256" key="5">
    <source>
        <dbReference type="ARBA" id="ARBA00023136"/>
    </source>
</evidence>
<keyword evidence="5 6" id="KW-0472">Membrane</keyword>
<sequence>MQVSEQSLTPIQLQRLSEQSTRYTRPAFLLQLLLLVLLVLCPLLFQSFRVMDVVAKIMIFAVAVASFDIIIGYTGIISFAHGMFFGIGAYAVGLVAYYAKAPDYHHILMGLGLAVLLAVILAVVIAFFSLRVKAIFFAMMTLAVAEFAHILGYQWSSLTKGEDGVSFKMPGIFNVNWSDGSILGVPLNGRLVTYYFILIVSVLLFVGIVRFVRSPAGRVLKGIRDNEQRATALGYRIFRYRMLSTVFGSTISALCGGLFAMWLNYVNPDTVLGIPLMLNILLMVIVGGLGTIYGGIVGAAFINIAETWLPDLQKVTASLFPGWEVLQRLSERWVLYFGILYVLVVLFFPKGLLGSLRDMAARRKAAPKLGGPHA</sequence>
<dbReference type="CDD" id="cd06581">
    <property type="entry name" value="TM_PBP1_LivM_like"/>
    <property type="match status" value="1"/>
</dbReference>
<dbReference type="Pfam" id="PF02653">
    <property type="entry name" value="BPD_transp_2"/>
    <property type="match status" value="1"/>
</dbReference>
<evidence type="ECO:0000256" key="4">
    <source>
        <dbReference type="ARBA" id="ARBA00022989"/>
    </source>
</evidence>
<feature type="transmembrane region" description="Helical" evidence="6">
    <location>
        <begin position="27"/>
        <end position="45"/>
    </location>
</feature>
<reference evidence="8" key="1">
    <citation type="journal article" date="2023" name="Arch. Microbiol.">
        <title>Desulfoferula mesophilus gen. nov. sp. nov., a mesophilic sulfate-reducing bacterium isolated from a brackish lake sediment.</title>
        <authorList>
            <person name="Watanabe T."/>
            <person name="Yabe T."/>
            <person name="Tsuji J.M."/>
            <person name="Fukui M."/>
        </authorList>
    </citation>
    <scope>NUCLEOTIDE SEQUENCE [LARGE SCALE GENOMIC DNA]</scope>
    <source>
        <strain evidence="8">12FAK</strain>
    </source>
</reference>
<protein>
    <submittedName>
        <fullName evidence="7">Branched-chain amino acid ABC transporter permease</fullName>
    </submittedName>
</protein>
<dbReference type="EMBL" id="AP028679">
    <property type="protein sequence ID" value="BEQ14702.1"/>
    <property type="molecule type" value="Genomic_DNA"/>
</dbReference>
<feature type="transmembrane region" description="Helical" evidence="6">
    <location>
        <begin position="134"/>
        <end position="153"/>
    </location>
</feature>
<dbReference type="GO" id="GO:0015658">
    <property type="term" value="F:branched-chain amino acid transmembrane transporter activity"/>
    <property type="evidence" value="ECO:0007669"/>
    <property type="project" value="InterPro"/>
</dbReference>
<feature type="transmembrane region" description="Helical" evidence="6">
    <location>
        <begin position="246"/>
        <end position="266"/>
    </location>
</feature>
<dbReference type="KEGG" id="dmp:FAK_17680"/>
<proteinExistence type="predicted"/>
<dbReference type="PANTHER" id="PTHR30482:SF17">
    <property type="entry name" value="ABC TRANSPORTER ATP-BINDING PROTEIN"/>
    <property type="match status" value="1"/>
</dbReference>
<dbReference type="GO" id="GO:0005886">
    <property type="term" value="C:plasma membrane"/>
    <property type="evidence" value="ECO:0007669"/>
    <property type="project" value="UniProtKB-SubCell"/>
</dbReference>
<accession>A0AAU9F0G5</accession>